<comment type="function">
    <text evidence="3">Required for a late step of 50S ribosomal subunit assembly. Has GTPase activity.</text>
</comment>
<evidence type="ECO:0000256" key="3">
    <source>
        <dbReference type="PIRNR" id="PIRNR006230"/>
    </source>
</evidence>
<dbReference type="RefSeq" id="WP_041178509.1">
    <property type="nucleotide sequence ID" value="NZ_CP015629.1"/>
</dbReference>
<dbReference type="InterPro" id="IPR016478">
    <property type="entry name" value="GTPase_MTG1"/>
</dbReference>
<evidence type="ECO:0000313" key="7">
    <source>
        <dbReference type="Proteomes" id="UP000264231"/>
    </source>
</evidence>
<dbReference type="EMBL" id="CP015629">
    <property type="protein sequence ID" value="ANF34098.1"/>
    <property type="molecule type" value="Genomic_DNA"/>
</dbReference>
<keyword evidence="1 3" id="KW-0547">Nucleotide-binding</keyword>
<feature type="domain" description="CP-type G" evidence="5">
    <location>
        <begin position="13"/>
        <end position="177"/>
    </location>
</feature>
<comment type="similarity">
    <text evidence="3">Belongs to the TRAFAC class YlqF/YawG GTPase family. MTG1 subfamily.</text>
</comment>
<evidence type="ECO:0000259" key="5">
    <source>
        <dbReference type="PROSITE" id="PS51721"/>
    </source>
</evidence>
<keyword evidence="2 3" id="KW-0342">GTP-binding</keyword>
<dbReference type="GO" id="GO:0003924">
    <property type="term" value="F:GTPase activity"/>
    <property type="evidence" value="ECO:0007669"/>
    <property type="project" value="TreeGrafter"/>
</dbReference>
<gene>
    <name evidence="6" type="ORF">A7978_03230</name>
</gene>
<keyword evidence="3" id="KW-0963">Cytoplasm</keyword>
<evidence type="ECO:0000256" key="1">
    <source>
        <dbReference type="ARBA" id="ARBA00022741"/>
    </source>
</evidence>
<dbReference type="PANTHER" id="PTHR45782:SF4">
    <property type="entry name" value="MITOCHONDRIAL RIBOSOME-ASSOCIATED GTPASE 1"/>
    <property type="match status" value="1"/>
</dbReference>
<accession>A0A172XC17</accession>
<evidence type="ECO:0000313" key="6">
    <source>
        <dbReference type="EMBL" id="ANF34098.1"/>
    </source>
</evidence>
<protein>
    <recommendedName>
        <fullName evidence="3">Ribosome biogenesis GTPase A</fullName>
    </recommendedName>
</protein>
<dbReference type="NCBIfam" id="TIGR03596">
    <property type="entry name" value="GTPase_YlqF"/>
    <property type="match status" value="1"/>
</dbReference>
<dbReference type="PIRSF" id="PIRSF006230">
    <property type="entry name" value="MG442"/>
    <property type="match status" value="1"/>
</dbReference>
<organism evidence="6 7">
    <name type="scientific">Borrelia turicatae</name>
    <dbReference type="NCBI Taxonomy" id="142"/>
    <lineage>
        <taxon>Bacteria</taxon>
        <taxon>Pseudomonadati</taxon>
        <taxon>Spirochaetota</taxon>
        <taxon>Spirochaetia</taxon>
        <taxon>Spirochaetales</taxon>
        <taxon>Borreliaceae</taxon>
        <taxon>Borrelia</taxon>
    </lineage>
</organism>
<feature type="binding site" evidence="4">
    <location>
        <position position="173"/>
    </location>
    <ligand>
        <name>GTP</name>
        <dbReference type="ChEBI" id="CHEBI:37565"/>
    </ligand>
</feature>
<dbReference type="InterPro" id="IPR023179">
    <property type="entry name" value="GTP-bd_ortho_bundle_sf"/>
</dbReference>
<dbReference type="GO" id="GO:0006412">
    <property type="term" value="P:translation"/>
    <property type="evidence" value="ECO:0007669"/>
    <property type="project" value="TreeGrafter"/>
</dbReference>
<evidence type="ECO:0000256" key="4">
    <source>
        <dbReference type="PIRSR" id="PIRSR006230-1"/>
    </source>
</evidence>
<dbReference type="PROSITE" id="PS51721">
    <property type="entry name" value="G_CP"/>
    <property type="match status" value="1"/>
</dbReference>
<dbReference type="InterPro" id="IPR006073">
    <property type="entry name" value="GTP-bd"/>
</dbReference>
<dbReference type="OMA" id="GVLWPKF"/>
<proteinExistence type="inferred from homology"/>
<dbReference type="SUPFAM" id="SSF52540">
    <property type="entry name" value="P-loop containing nucleoside triphosphate hydrolases"/>
    <property type="match status" value="1"/>
</dbReference>
<dbReference type="AlphaFoldDB" id="A0A172XC17"/>
<dbReference type="InterPro" id="IPR030378">
    <property type="entry name" value="G_CP_dom"/>
</dbReference>
<dbReference type="Gene3D" id="1.10.1580.10">
    <property type="match status" value="1"/>
</dbReference>
<dbReference type="GO" id="GO:0005737">
    <property type="term" value="C:cytoplasm"/>
    <property type="evidence" value="ECO:0007669"/>
    <property type="project" value="UniProtKB-SubCell"/>
</dbReference>
<dbReference type="Gene3D" id="3.40.50.300">
    <property type="entry name" value="P-loop containing nucleotide triphosphate hydrolases"/>
    <property type="match status" value="1"/>
</dbReference>
<comment type="subcellular location">
    <subcellularLocation>
        <location evidence="3">Cytoplasm</location>
    </subcellularLocation>
</comment>
<feature type="binding site" evidence="4">
    <location>
        <begin position="129"/>
        <end position="134"/>
    </location>
    <ligand>
        <name>GTP</name>
        <dbReference type="ChEBI" id="CHEBI:37565"/>
    </ligand>
</feature>
<reference evidence="6 7" key="1">
    <citation type="submission" date="2016-05" db="EMBL/GenBank/DDBJ databases">
        <title>Chromosome and linear plasmid sequence of a 2015 human isolate of tick-borne relapsing fever spirochete, Borrelia turicatae.</title>
        <authorList>
            <person name="Kingry L.C."/>
            <person name="Dhwani B."/>
            <person name="Replogle A."/>
            <person name="Sexton C."/>
            <person name="Rowe L."/>
            <person name="Stermole B.M."/>
            <person name="Christensen A.M."/>
            <person name="Schriefer M.E."/>
        </authorList>
    </citation>
    <scope>NUCLEOTIDE SEQUENCE [LARGE SCALE GENOMIC DNA]</scope>
    <source>
        <strain evidence="6 7">BTE5EL</strain>
    </source>
</reference>
<feature type="binding site" evidence="4">
    <location>
        <begin position="62"/>
        <end position="65"/>
    </location>
    <ligand>
        <name>GTP</name>
        <dbReference type="ChEBI" id="CHEBI:37565"/>
    </ligand>
</feature>
<evidence type="ECO:0000256" key="2">
    <source>
        <dbReference type="ARBA" id="ARBA00023134"/>
    </source>
</evidence>
<sequence length="288" mass="33417">MSNKINWFPGHMKRALDLIQENLQRTNIVLEILDARAPLSSQNPLTEKIIKNSNRNKIILLNKSDLAQEEEILKWREYFETLGNNVLITNIYKKGMKKQIIDNIIKIANVKKIKTYEEKIKVLVIGVPNVGKSSIINLLVGKKSTSVANKPGHTKNIQILKINERINIFDMPGILWHNLEDQEIAKKLAILDMIKNEIIDNTELALYLLKKMHINNKTKLLNKYNIISTNSLEILEEFAKTRGFINKKHKIDIERASKILIKEYREGKFGKIILDVKRHNNNKYKSFT</sequence>
<dbReference type="CDD" id="cd01856">
    <property type="entry name" value="YlqF"/>
    <property type="match status" value="1"/>
</dbReference>
<dbReference type="PANTHER" id="PTHR45782">
    <property type="entry name" value="MITOCHONDRIAL RIBOSOME-ASSOCIATED GTPASE 1"/>
    <property type="match status" value="1"/>
</dbReference>
<dbReference type="InterPro" id="IPR027417">
    <property type="entry name" value="P-loop_NTPase"/>
</dbReference>
<dbReference type="GO" id="GO:0005525">
    <property type="term" value="F:GTP binding"/>
    <property type="evidence" value="ECO:0007669"/>
    <property type="project" value="UniProtKB-KW"/>
</dbReference>
<name>A0A172XC17_BORTU</name>
<dbReference type="CDD" id="cd00882">
    <property type="entry name" value="Ras_like_GTPase"/>
    <property type="match status" value="1"/>
</dbReference>
<dbReference type="InterPro" id="IPR019991">
    <property type="entry name" value="GTP-bd_ribosome_bgen"/>
</dbReference>
<dbReference type="Proteomes" id="UP000264231">
    <property type="component" value="Chromosome"/>
</dbReference>
<dbReference type="Pfam" id="PF01926">
    <property type="entry name" value="MMR_HSR1"/>
    <property type="match status" value="1"/>
</dbReference>